<protein>
    <recommendedName>
        <fullName evidence="11">Peroxisomal ATPase PEX1</fullName>
    </recommendedName>
    <alternativeName>
        <fullName evidence="10">Peroxin-1</fullName>
    </alternativeName>
</protein>
<feature type="region of interest" description="Disordered" evidence="13">
    <location>
        <begin position="1460"/>
        <end position="1517"/>
    </location>
</feature>
<dbReference type="InterPro" id="IPR041569">
    <property type="entry name" value="AAA_lid_3"/>
</dbReference>
<evidence type="ECO:0000256" key="6">
    <source>
        <dbReference type="ARBA" id="ARBA00022801"/>
    </source>
</evidence>
<feature type="compositionally biased region" description="Polar residues" evidence="13">
    <location>
        <begin position="1386"/>
        <end position="1396"/>
    </location>
</feature>
<dbReference type="Pfam" id="PF00004">
    <property type="entry name" value="AAA"/>
    <property type="match status" value="2"/>
</dbReference>
<feature type="compositionally biased region" description="Basic and acidic residues" evidence="13">
    <location>
        <begin position="470"/>
        <end position="479"/>
    </location>
</feature>
<keyword evidence="15" id="KW-1185">Reference proteome</keyword>
<keyword evidence="9" id="KW-0472">Membrane</keyword>
<reference evidence="16" key="1">
    <citation type="submission" date="2025-08" db="UniProtKB">
        <authorList>
            <consortium name="RefSeq"/>
        </authorList>
    </citation>
    <scope>IDENTIFICATION</scope>
</reference>
<dbReference type="SUPFAM" id="SSF52540">
    <property type="entry name" value="P-loop containing nucleoside triphosphate hydrolases"/>
    <property type="match status" value="2"/>
</dbReference>
<comment type="subcellular location">
    <subcellularLocation>
        <location evidence="1">Membrane</location>
    </subcellularLocation>
</comment>
<evidence type="ECO:0000313" key="16">
    <source>
        <dbReference type="RefSeq" id="XP_012943052.1"/>
    </source>
</evidence>
<evidence type="ECO:0000256" key="9">
    <source>
        <dbReference type="ARBA" id="ARBA00023136"/>
    </source>
</evidence>
<dbReference type="Gene3D" id="3.40.50.300">
    <property type="entry name" value="P-loop containing nucleotide triphosphate hydrolases"/>
    <property type="match status" value="2"/>
</dbReference>
<feature type="compositionally biased region" description="Low complexity" evidence="13">
    <location>
        <begin position="187"/>
        <end position="198"/>
    </location>
</feature>
<proteinExistence type="inferred from homology"/>
<dbReference type="Proteomes" id="UP000694888">
    <property type="component" value="Unplaced"/>
</dbReference>
<dbReference type="SMART" id="SM00382">
    <property type="entry name" value="AAA"/>
    <property type="match status" value="2"/>
</dbReference>
<dbReference type="RefSeq" id="XP_012943052.1">
    <property type="nucleotide sequence ID" value="XM_013087598.2"/>
</dbReference>
<dbReference type="GeneID" id="101852796"/>
<dbReference type="InterPro" id="IPR003593">
    <property type="entry name" value="AAA+_ATPase"/>
</dbReference>
<keyword evidence="7" id="KW-0067">ATP-binding</keyword>
<dbReference type="PANTHER" id="PTHR23077:SF12">
    <property type="entry name" value="PEROXISOMAL ATPASE PEX1"/>
    <property type="match status" value="1"/>
</dbReference>
<keyword evidence="5" id="KW-0547">Nucleotide-binding</keyword>
<feature type="domain" description="AAA+ ATPase" evidence="14">
    <location>
        <begin position="1013"/>
        <end position="1149"/>
    </location>
</feature>
<dbReference type="InterPro" id="IPR027417">
    <property type="entry name" value="P-loop_NTPase"/>
</dbReference>
<accession>A0ABM1A8V2</accession>
<feature type="region of interest" description="Disordered" evidence="13">
    <location>
        <begin position="1256"/>
        <end position="1279"/>
    </location>
</feature>
<dbReference type="PANTHER" id="PTHR23077">
    <property type="entry name" value="AAA-FAMILY ATPASE"/>
    <property type="match status" value="1"/>
</dbReference>
<dbReference type="SUPFAM" id="SSF54585">
    <property type="entry name" value="Cdc48 domain 2-like"/>
    <property type="match status" value="1"/>
</dbReference>
<evidence type="ECO:0000256" key="4">
    <source>
        <dbReference type="ARBA" id="ARBA00022593"/>
    </source>
</evidence>
<feature type="domain" description="AAA+ ATPase" evidence="14">
    <location>
        <begin position="730"/>
        <end position="881"/>
    </location>
</feature>
<dbReference type="Pfam" id="PF17862">
    <property type="entry name" value="AAA_lid_3"/>
    <property type="match status" value="1"/>
</dbReference>
<dbReference type="PROSITE" id="PS00674">
    <property type="entry name" value="AAA"/>
    <property type="match status" value="1"/>
</dbReference>
<evidence type="ECO:0000256" key="3">
    <source>
        <dbReference type="ARBA" id="ARBA00022448"/>
    </source>
</evidence>
<dbReference type="Pfam" id="PF09262">
    <property type="entry name" value="PEX-1N"/>
    <property type="match status" value="1"/>
</dbReference>
<keyword evidence="6" id="KW-0378">Hydrolase</keyword>
<feature type="region of interest" description="Disordered" evidence="13">
    <location>
        <begin position="433"/>
        <end position="479"/>
    </location>
</feature>
<dbReference type="InterPro" id="IPR003960">
    <property type="entry name" value="ATPase_AAA_CS"/>
</dbReference>
<feature type="region of interest" description="Disordered" evidence="13">
    <location>
        <begin position="1312"/>
        <end position="1335"/>
    </location>
</feature>
<keyword evidence="4" id="KW-0962">Peroxisome biogenesis</keyword>
<sequence length="1631" mass="179360">MNSITTILEFGGNHHCFLCITKTYSSSESRSQKLSRGRDEEIQVYEAENNQGAKVFFSIHSKLADIMPGDTVQLSGQYGVKLGLKDNEPLILKPIKSSVQTVRRVSMDPLSVDDWEILEQNAGRVELVLMDQVRVVWPGQIIPVWIQKSLVIFMKVTGLEPMSSCAVLEKNSEIVIAAKVRASLPPNSLSLPPKKSLPAGPSQAAQSPQLIGSPMKVPESPCKARVKDSLSAPDSLDTLEPKMTNRSPNRSPRLVSRKSSVKVHKNYLSNSDQFPDRGESGRQMVRRQSSLMESVMRRIFPFMDNRREDSDSHSHSDSDAGSAIDFSMQNLPSRNAVLRVQPMRLSCTLEDCMVSHAARARGSQPVMSSSLFSGRKWPSLESRLAEEYMCDVPAELFQTSTVYVDSEFLKTERQLHPHLPCLPPVVIARIEKLPSPQEKSEATRDQNMRKKSKEVIGKDGTAAGKSEGGGGEKGKDDSAGDDLGKFKGTCYVRVVGINRKANLVDDAWHDAADRILTEQALMWGHMIVPDILRRQLKLDATGSAWLQTGVVDIVVPYKICIYPVSAVPKKYTDEMLKSAFRAHIRLVADAEHPLVVFQGLLLKFMVFPGKYLRAVMMKLGHGVSVEAQITFFGENDVSSEKGVTMLSEMNIDSVRVLEVVRDSREDKLKVVNMLLSYSSVADFDPVPPTVKLKHLGGFGGLARQALNHLHTSIGARPLSRSCFMARAGLSHGLLLITGPKGCGKTSLAKALCRKMFHSPVMAHITFIDCKVLRGKTVSNIQKILESVFDEAAWREPSVVVFDNLDVIVPAPSGPESEMSGEALYSAKNAQVLQGLVKYEMENNSHVTVMATATARSSLHPSLVASRGDHMVQCVVDIGSPDKEAREKILTSILQNHSCISNETVSVLDMMPIAAKTEAYVARDLEGLVNRAVHTRLVHNRDACKQQITLSLEEFEEALCAYKPVSIRNIQLHKAGELGWEDVGGLAGVKSALVETLRWPTKYPQLFSSSPLRLRSGILLYGAPGTGKTLLAGVVAKECGLNFISIKGPELLSKYIGASEQSVRDLFIRAQSAKPCILFFDEFDSIAPKRGHDSTGVTDRVVNQFLTQLDGVEGLQGVYVLGATSRPDLIDPALLRPGRLDKCLFCSMPDESERVNILESLTRKMTLAPDVNLEEIANMCEHFTGADLKALLYNAQLKAIHQQADSCWGQDAGVVRIKGDDAKCDILRKASVILEDENFAADLSRAVEKAISPVDSMNNSVDESVSTPKKQVKLSPRERKQGVMLHETQTLVGERQGGFESMQVTEKMGDLRVDSGQSRKMPPRVAAADDGGEDGVDGLVERFQLEDFSAGGDNDDDDTINGGAASPSDDVDVVDGLPSPMEEQETAESSQARSSSWIPMGRKSESEMIVKTRQPEGNTNKMEYETSNSISHAVEEFTSKMTLLNSEAPALNIAIRVSESSNPDEENLPDFPDPANTFPPASAKRKRGYERAHSTPEAGSLTVVKDVRRNSKSPSLDKPVSVFPSLEQGLAALTPEDEARYLLMVKEIQRRDDRLFEVANDRRRTSLQLSSRPSRLMEVCQRHLVEAARAMRPSVSSSERDKYTRIYENFVSSRSGGAEKQVQVVGQRATLA</sequence>
<gene>
    <name evidence="16" type="primary">LOC101852796</name>
</gene>
<evidence type="ECO:0000259" key="14">
    <source>
        <dbReference type="SMART" id="SM00382"/>
    </source>
</evidence>
<dbReference type="InterPro" id="IPR029067">
    <property type="entry name" value="CDC48_domain_2-like_sf"/>
</dbReference>
<organism evidence="15 16">
    <name type="scientific">Aplysia californica</name>
    <name type="common">California sea hare</name>
    <dbReference type="NCBI Taxonomy" id="6500"/>
    <lineage>
        <taxon>Eukaryota</taxon>
        <taxon>Metazoa</taxon>
        <taxon>Spiralia</taxon>
        <taxon>Lophotrochozoa</taxon>
        <taxon>Mollusca</taxon>
        <taxon>Gastropoda</taxon>
        <taxon>Heterobranchia</taxon>
        <taxon>Euthyneura</taxon>
        <taxon>Tectipleura</taxon>
        <taxon>Aplysiida</taxon>
        <taxon>Aplysioidea</taxon>
        <taxon>Aplysiidae</taxon>
        <taxon>Aplysia</taxon>
    </lineage>
</organism>
<evidence type="ECO:0000256" key="10">
    <source>
        <dbReference type="ARBA" id="ARBA00032509"/>
    </source>
</evidence>
<evidence type="ECO:0000256" key="1">
    <source>
        <dbReference type="ARBA" id="ARBA00004370"/>
    </source>
</evidence>
<feature type="compositionally biased region" description="Basic and acidic residues" evidence="13">
    <location>
        <begin position="438"/>
        <end position="457"/>
    </location>
</feature>
<evidence type="ECO:0000256" key="5">
    <source>
        <dbReference type="ARBA" id="ARBA00022741"/>
    </source>
</evidence>
<evidence type="ECO:0000256" key="2">
    <source>
        <dbReference type="ARBA" id="ARBA00006914"/>
    </source>
</evidence>
<evidence type="ECO:0000256" key="8">
    <source>
        <dbReference type="ARBA" id="ARBA00022927"/>
    </source>
</evidence>
<evidence type="ECO:0000256" key="12">
    <source>
        <dbReference type="ARBA" id="ARBA00048778"/>
    </source>
</evidence>
<dbReference type="Gene3D" id="3.10.330.10">
    <property type="match status" value="1"/>
</dbReference>
<evidence type="ECO:0000256" key="13">
    <source>
        <dbReference type="SAM" id="MobiDB-lite"/>
    </source>
</evidence>
<dbReference type="Gene3D" id="1.10.8.60">
    <property type="match status" value="2"/>
</dbReference>
<feature type="compositionally biased region" description="Polar residues" evidence="13">
    <location>
        <begin position="1256"/>
        <end position="1268"/>
    </location>
</feature>
<dbReference type="InterPro" id="IPR050168">
    <property type="entry name" value="AAA_ATPase_domain"/>
</dbReference>
<evidence type="ECO:0000313" key="15">
    <source>
        <dbReference type="Proteomes" id="UP000694888"/>
    </source>
</evidence>
<name>A0ABM1A8V2_APLCA</name>
<feature type="region of interest" description="Disordered" evidence="13">
    <location>
        <begin position="187"/>
        <end position="262"/>
    </location>
</feature>
<keyword evidence="8" id="KW-0653">Protein transport</keyword>
<evidence type="ECO:0000256" key="11">
    <source>
        <dbReference type="ARBA" id="ARBA00034532"/>
    </source>
</evidence>
<dbReference type="CDD" id="cd19526">
    <property type="entry name" value="RecA-like_PEX1_r2"/>
    <property type="match status" value="1"/>
</dbReference>
<dbReference type="InterPro" id="IPR003959">
    <property type="entry name" value="ATPase_AAA_core"/>
</dbReference>
<comment type="catalytic activity">
    <reaction evidence="12">
        <text>ATP + H2O = ADP + phosphate + H(+)</text>
        <dbReference type="Rhea" id="RHEA:13065"/>
        <dbReference type="ChEBI" id="CHEBI:15377"/>
        <dbReference type="ChEBI" id="CHEBI:15378"/>
        <dbReference type="ChEBI" id="CHEBI:30616"/>
        <dbReference type="ChEBI" id="CHEBI:43474"/>
        <dbReference type="ChEBI" id="CHEBI:456216"/>
    </reaction>
    <physiologicalReaction direction="left-to-right" evidence="12">
        <dbReference type="Rhea" id="RHEA:13066"/>
    </physiologicalReaction>
</comment>
<comment type="similarity">
    <text evidence="2">Belongs to the AAA ATPase family.</text>
</comment>
<dbReference type="InterPro" id="IPR015342">
    <property type="entry name" value="PEX1-N_C-lobe"/>
</dbReference>
<keyword evidence="3" id="KW-0813">Transport</keyword>
<evidence type="ECO:0000256" key="7">
    <source>
        <dbReference type="ARBA" id="ARBA00022840"/>
    </source>
</evidence>
<feature type="region of interest" description="Disordered" evidence="13">
    <location>
        <begin position="1347"/>
        <end position="1407"/>
    </location>
</feature>